<organism evidence="2 3">
    <name type="scientific">Vitreoscilla filiformis</name>
    <dbReference type="NCBI Taxonomy" id="63"/>
    <lineage>
        <taxon>Bacteria</taxon>
        <taxon>Pseudomonadati</taxon>
        <taxon>Pseudomonadota</taxon>
        <taxon>Betaproteobacteria</taxon>
        <taxon>Neisseriales</taxon>
        <taxon>Neisseriaceae</taxon>
        <taxon>Vitreoscilla</taxon>
    </lineage>
</organism>
<dbReference type="PANTHER" id="PTHR34825">
    <property type="entry name" value="CONSERVED PROTEIN, WITH A WEAK D-GALACTARATE DEHYDRATASE/ALTRONATE HYDROLASE DOMAIN"/>
    <property type="match status" value="1"/>
</dbReference>
<protein>
    <recommendedName>
        <fullName evidence="1">AAA-ATPase-like domain-containing protein</fullName>
    </recommendedName>
</protein>
<proteinExistence type="predicted"/>
<accession>A0A221KED1</accession>
<dbReference type="PANTHER" id="PTHR34825:SF1">
    <property type="entry name" value="AAA-ATPASE-LIKE DOMAIN-CONTAINING PROTEIN"/>
    <property type="match status" value="1"/>
</dbReference>
<dbReference type="OrthoDB" id="9146397at2"/>
<reference evidence="2 3" key="1">
    <citation type="submission" date="2017-07" db="EMBL/GenBank/DDBJ databases">
        <title>Complete Genome Sequence of the cosmetic ferment Vitreoscilla filiformis (ATCC15551).</title>
        <authorList>
            <person name="Contreras S."/>
            <person name="Sagory-Zalkind P."/>
            <person name="Blanquart H."/>
            <person name="Iltis A."/>
            <person name="Morand S.C."/>
        </authorList>
    </citation>
    <scope>NUCLEOTIDE SEQUENCE [LARGE SCALE GENOMIC DNA]</scope>
    <source>
        <strain evidence="2 3">ATCC 15551</strain>
    </source>
</reference>
<dbReference type="EMBL" id="CP022423">
    <property type="protein sequence ID" value="ASM77371.1"/>
    <property type="molecule type" value="Genomic_DNA"/>
</dbReference>
<dbReference type="AlphaFoldDB" id="A0A221KED1"/>
<dbReference type="InterPro" id="IPR018631">
    <property type="entry name" value="AAA-ATPase-like_dom"/>
</dbReference>
<evidence type="ECO:0000313" key="2">
    <source>
        <dbReference type="EMBL" id="ASM77371.1"/>
    </source>
</evidence>
<gene>
    <name evidence="2" type="ORF">VITFI_CDS1593</name>
</gene>
<feature type="domain" description="AAA-ATPase-like" evidence="1">
    <location>
        <begin position="14"/>
        <end position="214"/>
    </location>
</feature>
<sequence>MSTPAPLLTRRRLPISIQTFAKLREEDCYYVDKSGLAVDLTESGSHFFLSRPRRFGKSLLVDTFKELFEANTPLFKGLAAEHRWDWSRRRPVIRISFGNGVLHGRAELDRRIRSNLRDNRAALGLPRPAHIDPEDVADDFADLIAQAHQQQGQTAVVLVDEYDKPILDNLEDPAIARQMRDGLRNFYAVLKEADAHLKFVFITGVSKFSKVSLFSGLNNLRDITLDARWSALCGYTDDDVDMVFAPELPGLNREEIRRWYNGYNWGGTSVYNPFDVLLLFDRREFHPYWFETGTPTFLVDLLAREAVFSPRLDRMCGDLELLSTFDVEHIAPEALLFQAGYLTVHEKRVLDNGDTVYTLGYPNREVESSLNRVLLPAYGVPRQVALASRMALLEALKSADAVAIRAGLHALFAGIPSDWYRSNPLAGFEGHYASVFYSHLAGLGLDLRVEDATNHGRIDLTLRFAGRIFIFEFKVLDGDRPDGSALAQIRDKGYADKYRSHGQPVHLIGIEFGRVVRNLVGFETETLNAIVTE</sequence>
<dbReference type="Proteomes" id="UP000199729">
    <property type="component" value="Chromosome"/>
</dbReference>
<dbReference type="RefSeq" id="WP_089416484.1">
    <property type="nucleotide sequence ID" value="NZ_CP022423.1"/>
</dbReference>
<keyword evidence="3" id="KW-1185">Reference proteome</keyword>
<evidence type="ECO:0000259" key="1">
    <source>
        <dbReference type="Pfam" id="PF09820"/>
    </source>
</evidence>
<evidence type="ECO:0000313" key="3">
    <source>
        <dbReference type="Proteomes" id="UP000199729"/>
    </source>
</evidence>
<dbReference type="InterPro" id="IPR012547">
    <property type="entry name" value="PDDEXK_9"/>
</dbReference>
<dbReference type="Pfam" id="PF09820">
    <property type="entry name" value="AAA-ATPase_like"/>
    <property type="match status" value="1"/>
</dbReference>
<dbReference type="Pfam" id="PF08011">
    <property type="entry name" value="PDDEXK_9"/>
    <property type="match status" value="1"/>
</dbReference>
<dbReference type="KEGG" id="vff:VITFI_CDS1593"/>
<name>A0A221KED1_VITFI</name>